<evidence type="ECO:0000259" key="1">
    <source>
        <dbReference type="Pfam" id="PF04536"/>
    </source>
</evidence>
<reference evidence="2" key="1">
    <citation type="journal article" date="2015" name="Nature">
        <title>Complex archaea that bridge the gap between prokaryotes and eukaryotes.</title>
        <authorList>
            <person name="Spang A."/>
            <person name="Saw J.H."/>
            <person name="Jorgensen S.L."/>
            <person name="Zaremba-Niedzwiedzka K."/>
            <person name="Martijn J."/>
            <person name="Lind A.E."/>
            <person name="van Eijk R."/>
            <person name="Schleper C."/>
            <person name="Guy L."/>
            <person name="Ettema T.J."/>
        </authorList>
    </citation>
    <scope>NUCLEOTIDE SEQUENCE</scope>
</reference>
<dbReference type="PANTHER" id="PTHR30373">
    <property type="entry name" value="UPF0603 PROTEIN YGCG"/>
    <property type="match status" value="1"/>
</dbReference>
<feature type="domain" description="TPM" evidence="1">
    <location>
        <begin position="35"/>
        <end position="128"/>
    </location>
</feature>
<accession>A0A0F9DQC6</accession>
<dbReference type="PANTHER" id="PTHR30373:SF2">
    <property type="entry name" value="UPF0603 PROTEIN YGCG"/>
    <property type="match status" value="1"/>
</dbReference>
<protein>
    <recommendedName>
        <fullName evidence="1">TPM domain-containing protein</fullName>
    </recommendedName>
</protein>
<feature type="non-terminal residue" evidence="2">
    <location>
        <position position="129"/>
    </location>
</feature>
<proteinExistence type="predicted"/>
<dbReference type="AlphaFoldDB" id="A0A0F9DQC6"/>
<dbReference type="Gene3D" id="3.10.310.50">
    <property type="match status" value="1"/>
</dbReference>
<dbReference type="Pfam" id="PF04536">
    <property type="entry name" value="TPM_phosphatase"/>
    <property type="match status" value="1"/>
</dbReference>
<dbReference type="InterPro" id="IPR007621">
    <property type="entry name" value="TPM_dom"/>
</dbReference>
<dbReference type="EMBL" id="LAZR01040576">
    <property type="protein sequence ID" value="KKL14143.1"/>
    <property type="molecule type" value="Genomic_DNA"/>
</dbReference>
<organism evidence="2">
    <name type="scientific">marine sediment metagenome</name>
    <dbReference type="NCBI Taxonomy" id="412755"/>
    <lineage>
        <taxon>unclassified sequences</taxon>
        <taxon>metagenomes</taxon>
        <taxon>ecological metagenomes</taxon>
    </lineage>
</organism>
<name>A0A0F9DQC6_9ZZZZ</name>
<evidence type="ECO:0000313" key="2">
    <source>
        <dbReference type="EMBL" id="KKL14143.1"/>
    </source>
</evidence>
<comment type="caution">
    <text evidence="2">The sequence shown here is derived from an EMBL/GenBank/DDBJ whole genome shotgun (WGS) entry which is preliminary data.</text>
</comment>
<sequence>MRRSVLNLVAAILIISAPVAVCYGKADLPMPRHYVEDYANVINDSDERSLNGILQELEQKTGAQYIILTVKTTEGVPIQQFSIELTDKWKLGQKGKDNGMLFVLAAADRKYWFNTGYGLEGFITDQYCG</sequence>
<gene>
    <name evidence="2" type="ORF">LCGC14_2518700</name>
</gene>